<evidence type="ECO:0000313" key="1">
    <source>
        <dbReference type="EMBL" id="PIK40038.1"/>
    </source>
</evidence>
<sequence>MWHQDPWQPETCGLHCLKSMPDLSIKPGWVVPCLERTDLPNLLKDIPDRYGERLPVAKRAELKEYLNSISRLEELPPLPHIWDLLELDQVERIPDSEEQSSDQLETLKGRIQPTCPVVRCLSVSLYNVFLSYYSELKLVMLNM</sequence>
<dbReference type="AlphaFoldDB" id="A0A2G8JWB3"/>
<comment type="caution">
    <text evidence="1">The sequence shown here is derived from an EMBL/GenBank/DDBJ whole genome shotgun (WGS) entry which is preliminary data.</text>
</comment>
<evidence type="ECO:0000313" key="2">
    <source>
        <dbReference type="Proteomes" id="UP000230750"/>
    </source>
</evidence>
<reference evidence="1 2" key="1">
    <citation type="journal article" date="2017" name="PLoS Biol.">
        <title>The sea cucumber genome provides insights into morphological evolution and visceral regeneration.</title>
        <authorList>
            <person name="Zhang X."/>
            <person name="Sun L."/>
            <person name="Yuan J."/>
            <person name="Sun Y."/>
            <person name="Gao Y."/>
            <person name="Zhang L."/>
            <person name="Li S."/>
            <person name="Dai H."/>
            <person name="Hamel J.F."/>
            <person name="Liu C."/>
            <person name="Yu Y."/>
            <person name="Liu S."/>
            <person name="Lin W."/>
            <person name="Guo K."/>
            <person name="Jin S."/>
            <person name="Xu P."/>
            <person name="Storey K.B."/>
            <person name="Huan P."/>
            <person name="Zhang T."/>
            <person name="Zhou Y."/>
            <person name="Zhang J."/>
            <person name="Lin C."/>
            <person name="Li X."/>
            <person name="Xing L."/>
            <person name="Huo D."/>
            <person name="Sun M."/>
            <person name="Wang L."/>
            <person name="Mercier A."/>
            <person name="Li F."/>
            <person name="Yang H."/>
            <person name="Xiang J."/>
        </authorList>
    </citation>
    <scope>NUCLEOTIDE SEQUENCE [LARGE SCALE GENOMIC DNA]</scope>
    <source>
        <strain evidence="1">Shaxun</strain>
        <tissue evidence="1">Muscle</tissue>
    </source>
</reference>
<keyword evidence="2" id="KW-1185">Reference proteome</keyword>
<name>A0A2G8JWB3_STIJA</name>
<protein>
    <submittedName>
        <fullName evidence="1">Uncharacterized protein</fullName>
    </submittedName>
</protein>
<proteinExistence type="predicted"/>
<organism evidence="1 2">
    <name type="scientific">Stichopus japonicus</name>
    <name type="common">Sea cucumber</name>
    <dbReference type="NCBI Taxonomy" id="307972"/>
    <lineage>
        <taxon>Eukaryota</taxon>
        <taxon>Metazoa</taxon>
        <taxon>Echinodermata</taxon>
        <taxon>Eleutherozoa</taxon>
        <taxon>Echinozoa</taxon>
        <taxon>Holothuroidea</taxon>
        <taxon>Aspidochirotacea</taxon>
        <taxon>Aspidochirotida</taxon>
        <taxon>Stichopodidae</taxon>
        <taxon>Apostichopus</taxon>
    </lineage>
</organism>
<accession>A0A2G8JWB3</accession>
<dbReference type="OrthoDB" id="5966248at2759"/>
<gene>
    <name evidence="1" type="ORF">BSL78_23125</name>
</gene>
<dbReference type="EMBL" id="MRZV01001172">
    <property type="protein sequence ID" value="PIK40038.1"/>
    <property type="molecule type" value="Genomic_DNA"/>
</dbReference>
<dbReference type="Proteomes" id="UP000230750">
    <property type="component" value="Unassembled WGS sequence"/>
</dbReference>